<dbReference type="HAMAP" id="MF_01374">
    <property type="entry name" value="Glyoxalase_2"/>
    <property type="match status" value="1"/>
</dbReference>
<keyword evidence="6" id="KW-0479">Metal-binding</keyword>
<dbReference type="InterPro" id="IPR017782">
    <property type="entry name" value="Hydroxyacylglutathione_Hdrlase"/>
</dbReference>
<name>A0ABR3IAJ7_LOXSC</name>
<evidence type="ECO:0000256" key="4">
    <source>
        <dbReference type="ARBA" id="ARBA00006759"/>
    </source>
</evidence>
<gene>
    <name evidence="11" type="ORF">ABMA27_014882</name>
</gene>
<comment type="catalytic activity">
    <reaction evidence="1">
        <text>an S-(2-hydroxyacyl)glutathione + H2O = a 2-hydroxy carboxylate + glutathione + H(+)</text>
        <dbReference type="Rhea" id="RHEA:21864"/>
        <dbReference type="ChEBI" id="CHEBI:15377"/>
        <dbReference type="ChEBI" id="CHEBI:15378"/>
        <dbReference type="ChEBI" id="CHEBI:57925"/>
        <dbReference type="ChEBI" id="CHEBI:58896"/>
        <dbReference type="ChEBI" id="CHEBI:71261"/>
        <dbReference type="EC" id="3.1.2.6"/>
    </reaction>
</comment>
<keyword evidence="12" id="KW-1185">Reference proteome</keyword>
<comment type="cofactor">
    <cofactor evidence="2">
        <name>Zn(2+)</name>
        <dbReference type="ChEBI" id="CHEBI:29105"/>
    </cofactor>
</comment>
<dbReference type="SMART" id="SM00849">
    <property type="entry name" value="Lactamase_B"/>
    <property type="match status" value="1"/>
</dbReference>
<comment type="caution">
    <text evidence="11">The sequence shown here is derived from an EMBL/GenBank/DDBJ whole genome shotgun (WGS) entry which is preliminary data.</text>
</comment>
<comment type="pathway">
    <text evidence="3">Secondary metabolite metabolism; methylglyoxal degradation; (R)-lactate from methylglyoxal: step 2/2.</text>
</comment>
<dbReference type="Pfam" id="PF16123">
    <property type="entry name" value="HAGH_C"/>
    <property type="match status" value="1"/>
</dbReference>
<reference evidence="11 12" key="1">
    <citation type="submission" date="2024-06" db="EMBL/GenBank/DDBJ databases">
        <title>A chromosome-level genome assembly of beet webworm, Loxostege sticticalis.</title>
        <authorList>
            <person name="Zhang Y."/>
        </authorList>
    </citation>
    <scope>NUCLEOTIDE SEQUENCE [LARGE SCALE GENOMIC DNA]</scope>
    <source>
        <strain evidence="11">AQ026</strain>
        <tissue evidence="11">Whole body</tissue>
    </source>
</reference>
<dbReference type="Proteomes" id="UP001549920">
    <property type="component" value="Unassembled WGS sequence"/>
</dbReference>
<dbReference type="EC" id="3.1.2.6" evidence="5"/>
<keyword evidence="7" id="KW-0378">Hydrolase</keyword>
<evidence type="ECO:0000256" key="2">
    <source>
        <dbReference type="ARBA" id="ARBA00001947"/>
    </source>
</evidence>
<evidence type="ECO:0000256" key="3">
    <source>
        <dbReference type="ARBA" id="ARBA00004963"/>
    </source>
</evidence>
<dbReference type="InterPro" id="IPR032282">
    <property type="entry name" value="HAGH_C"/>
</dbReference>
<dbReference type="InterPro" id="IPR035680">
    <property type="entry name" value="Clx_II_MBL"/>
</dbReference>
<feature type="domain" description="Metallo-beta-lactamase" evidence="10">
    <location>
        <begin position="54"/>
        <end position="216"/>
    </location>
</feature>
<evidence type="ECO:0000313" key="12">
    <source>
        <dbReference type="Proteomes" id="UP001549920"/>
    </source>
</evidence>
<evidence type="ECO:0000256" key="9">
    <source>
        <dbReference type="ARBA" id="ARBA00031044"/>
    </source>
</evidence>
<organism evidence="11 12">
    <name type="scientific">Loxostege sticticalis</name>
    <name type="common">Beet webworm moth</name>
    <dbReference type="NCBI Taxonomy" id="481309"/>
    <lineage>
        <taxon>Eukaryota</taxon>
        <taxon>Metazoa</taxon>
        <taxon>Ecdysozoa</taxon>
        <taxon>Arthropoda</taxon>
        <taxon>Hexapoda</taxon>
        <taxon>Insecta</taxon>
        <taxon>Pterygota</taxon>
        <taxon>Neoptera</taxon>
        <taxon>Endopterygota</taxon>
        <taxon>Lepidoptera</taxon>
        <taxon>Glossata</taxon>
        <taxon>Ditrysia</taxon>
        <taxon>Pyraloidea</taxon>
        <taxon>Crambidae</taxon>
        <taxon>Pyraustinae</taxon>
        <taxon>Loxostege</taxon>
    </lineage>
</organism>
<dbReference type="Gene3D" id="3.60.15.10">
    <property type="entry name" value="Ribonuclease Z/Hydroxyacylglutathione hydrolase-like"/>
    <property type="match status" value="1"/>
</dbReference>
<evidence type="ECO:0000313" key="11">
    <source>
        <dbReference type="EMBL" id="KAL0893289.1"/>
    </source>
</evidence>
<evidence type="ECO:0000256" key="8">
    <source>
        <dbReference type="ARBA" id="ARBA00022833"/>
    </source>
</evidence>
<evidence type="ECO:0000259" key="10">
    <source>
        <dbReference type="SMART" id="SM00849"/>
    </source>
</evidence>
<dbReference type="InterPro" id="IPR036866">
    <property type="entry name" value="RibonucZ/Hydroxyglut_hydro"/>
</dbReference>
<dbReference type="InterPro" id="IPR001279">
    <property type="entry name" value="Metallo-B-lactamas"/>
</dbReference>
<dbReference type="PANTHER" id="PTHR11935">
    <property type="entry name" value="BETA LACTAMASE DOMAIN"/>
    <property type="match status" value="1"/>
</dbReference>
<dbReference type="SUPFAM" id="SSF56281">
    <property type="entry name" value="Metallo-hydrolase/oxidoreductase"/>
    <property type="match status" value="1"/>
</dbReference>
<evidence type="ECO:0000256" key="5">
    <source>
        <dbReference type="ARBA" id="ARBA00011917"/>
    </source>
</evidence>
<evidence type="ECO:0000256" key="6">
    <source>
        <dbReference type="ARBA" id="ARBA00022723"/>
    </source>
</evidence>
<evidence type="ECO:0000256" key="1">
    <source>
        <dbReference type="ARBA" id="ARBA00001623"/>
    </source>
</evidence>
<protein>
    <recommendedName>
        <fullName evidence="5">hydroxyacylglutathione hydrolase</fullName>
        <ecNumber evidence="5">3.1.2.6</ecNumber>
    </recommendedName>
    <alternativeName>
        <fullName evidence="9">Glyoxalase II</fullName>
    </alternativeName>
</protein>
<proteinExistence type="inferred from homology"/>
<dbReference type="PIRSF" id="PIRSF005457">
    <property type="entry name" value="Glx"/>
    <property type="match status" value="1"/>
</dbReference>
<dbReference type="Pfam" id="PF00753">
    <property type="entry name" value="Lactamase_B"/>
    <property type="match status" value="1"/>
</dbReference>
<dbReference type="NCBIfam" id="TIGR03413">
    <property type="entry name" value="GSH_gloB"/>
    <property type="match status" value="1"/>
</dbReference>
<evidence type="ECO:0000256" key="7">
    <source>
        <dbReference type="ARBA" id="ARBA00022801"/>
    </source>
</evidence>
<sequence>MLARIVNSLPFGLSQQITKLYFQALVRNQREAHSAIEHLQYRTMDVKILPALQDNYMYLIVDKATKEAAIVDPVDPNSVLQAVQEQGVNLTTVLTTHHHWDHAGGNADLVKQHPGLQVYGGDDRIGALTNKVQHNTQFNIGHLNVQCLFTPCHTTGHICYFVSAPEEGNETAVFTGDTLFLGGCGRFFEGTADQMYQALINILSGLPEQTKVFCGHEYTLQNLKFASYVEPTNEEIKKKMEWSQNMRQKGKPTVPSTIAEEKSYNPFMRVTQPSIMKFAKSNDAVETMKVIRQHKDNFKA</sequence>
<accession>A0ABR3IAJ7</accession>
<dbReference type="CDD" id="cd07723">
    <property type="entry name" value="hydroxyacylglutathione_hydrolase_MBL-fold"/>
    <property type="match status" value="1"/>
</dbReference>
<keyword evidence="8" id="KW-0862">Zinc</keyword>
<comment type="similarity">
    <text evidence="4">Belongs to the metallo-beta-lactamase superfamily. Glyoxalase II family.</text>
</comment>
<dbReference type="PANTHER" id="PTHR11935:SF94">
    <property type="entry name" value="TENZING NORGAY, ISOFORM C"/>
    <property type="match status" value="1"/>
</dbReference>
<dbReference type="EMBL" id="JBEUOH010000006">
    <property type="protein sequence ID" value="KAL0893289.1"/>
    <property type="molecule type" value="Genomic_DNA"/>
</dbReference>